<dbReference type="GO" id="GO:0009228">
    <property type="term" value="P:thiamine biosynthetic process"/>
    <property type="evidence" value="ECO:0007669"/>
    <property type="project" value="UniProtKB-KW"/>
</dbReference>
<feature type="binding site" evidence="2">
    <location>
        <position position="33"/>
    </location>
    <ligand>
        <name>Mg(2+)</name>
        <dbReference type="ChEBI" id="CHEBI:18420"/>
        <label>4</label>
    </ligand>
</feature>
<keyword evidence="2" id="KW-0808">Transferase</keyword>
<feature type="binding site" evidence="2">
    <location>
        <begin position="124"/>
        <end position="125"/>
    </location>
    <ligand>
        <name>ATP</name>
        <dbReference type="ChEBI" id="CHEBI:30616"/>
    </ligand>
</feature>
<evidence type="ECO:0000259" key="4">
    <source>
        <dbReference type="Pfam" id="PF02769"/>
    </source>
</evidence>
<dbReference type="InterPro" id="IPR036676">
    <property type="entry name" value="PurM-like_C_sf"/>
</dbReference>
<feature type="binding site" evidence="2">
    <location>
        <position position="49"/>
    </location>
    <ligand>
        <name>Mg(2+)</name>
        <dbReference type="ChEBI" id="CHEBI:18420"/>
        <label>1</label>
    </ligand>
</feature>
<comment type="caution">
    <text evidence="2">Lacks conserved residue(s) required for the propagation of feature annotation.</text>
</comment>
<dbReference type="GO" id="GO:0009030">
    <property type="term" value="F:thiamine-phosphate kinase activity"/>
    <property type="evidence" value="ECO:0007669"/>
    <property type="project" value="UniProtKB-UniRule"/>
</dbReference>
<comment type="function">
    <text evidence="2">Catalyzes the ATP-dependent phosphorylation of thiamine-monophosphate (TMP) to form thiamine-pyrophosphate (TPP), the active form of vitamin B1.</text>
</comment>
<feature type="binding site" evidence="2">
    <location>
        <position position="265"/>
    </location>
    <ligand>
        <name>substrate</name>
    </ligand>
</feature>
<dbReference type="SUPFAM" id="SSF55326">
    <property type="entry name" value="PurM N-terminal domain-like"/>
    <property type="match status" value="1"/>
</dbReference>
<feature type="domain" description="PurM-like N-terminal" evidence="3">
    <location>
        <begin position="31"/>
        <end position="141"/>
    </location>
</feature>
<dbReference type="GO" id="GO:0000287">
    <property type="term" value="F:magnesium ion binding"/>
    <property type="evidence" value="ECO:0007669"/>
    <property type="project" value="UniProtKB-UniRule"/>
</dbReference>
<feature type="binding site" evidence="2">
    <location>
        <position position="216"/>
    </location>
    <ligand>
        <name>ATP</name>
        <dbReference type="ChEBI" id="CHEBI:30616"/>
    </ligand>
</feature>
<dbReference type="Pfam" id="PF00586">
    <property type="entry name" value="AIRS"/>
    <property type="match status" value="1"/>
</dbReference>
<dbReference type="PANTHER" id="PTHR30270">
    <property type="entry name" value="THIAMINE-MONOPHOSPHATE KINASE"/>
    <property type="match status" value="1"/>
</dbReference>
<feature type="binding site" evidence="2">
    <location>
        <position position="50"/>
    </location>
    <ligand>
        <name>Mg(2+)</name>
        <dbReference type="ChEBI" id="CHEBI:18420"/>
        <label>1</label>
    </ligand>
</feature>
<dbReference type="GO" id="GO:0009229">
    <property type="term" value="P:thiamine diphosphate biosynthetic process"/>
    <property type="evidence" value="ECO:0007669"/>
    <property type="project" value="UniProtKB-UniRule"/>
</dbReference>
<feature type="binding site" evidence="2">
    <location>
        <position position="78"/>
    </location>
    <ligand>
        <name>Mg(2+)</name>
        <dbReference type="ChEBI" id="CHEBI:18420"/>
        <label>2</label>
    </ligand>
</feature>
<feature type="binding site" evidence="2">
    <location>
        <position position="33"/>
    </location>
    <ligand>
        <name>Mg(2+)</name>
        <dbReference type="ChEBI" id="CHEBI:18420"/>
        <label>3</label>
    </ligand>
</feature>
<keyword evidence="2" id="KW-0479">Metal-binding</keyword>
<feature type="binding site" evidence="2">
    <location>
        <position position="78"/>
    </location>
    <ligand>
        <name>Mg(2+)</name>
        <dbReference type="ChEBI" id="CHEBI:18420"/>
        <label>3</label>
    </ligand>
</feature>
<dbReference type="InterPro" id="IPR006283">
    <property type="entry name" value="ThiL-like"/>
</dbReference>
<feature type="binding site" evidence="2">
    <location>
        <position position="78"/>
    </location>
    <ligand>
        <name>Mg(2+)</name>
        <dbReference type="ChEBI" id="CHEBI:18420"/>
        <label>4</label>
    </ligand>
</feature>
<dbReference type="CDD" id="cd02194">
    <property type="entry name" value="ThiL"/>
    <property type="match status" value="1"/>
</dbReference>
<accession>A0A1G8PQF8</accession>
<dbReference type="HAMAP" id="MF_02128">
    <property type="entry name" value="TMP_kinase"/>
    <property type="match status" value="1"/>
</dbReference>
<keyword evidence="6" id="KW-1185">Reference proteome</keyword>
<feature type="domain" description="PurM-like C-terminal" evidence="4">
    <location>
        <begin position="154"/>
        <end position="303"/>
    </location>
</feature>
<name>A0A1G8PQF8_9GAMM</name>
<keyword evidence="1 2" id="KW-0784">Thiamine biosynthesis</keyword>
<keyword evidence="2" id="KW-0547">Nucleotide-binding</keyword>
<proteinExistence type="inferred from homology"/>
<dbReference type="InterPro" id="IPR036921">
    <property type="entry name" value="PurM-like_N_sf"/>
</dbReference>
<evidence type="ECO:0000256" key="1">
    <source>
        <dbReference type="ARBA" id="ARBA00022977"/>
    </source>
</evidence>
<comment type="miscellaneous">
    <text evidence="2">Reaction mechanism of ThiL seems to utilize a direct, inline transfer of the gamma-phosphate of ATP to TMP rather than a phosphorylated enzyme intermediate.</text>
</comment>
<evidence type="ECO:0000313" key="6">
    <source>
        <dbReference type="Proteomes" id="UP000199527"/>
    </source>
</evidence>
<keyword evidence="2" id="KW-0067">ATP-binding</keyword>
<dbReference type="EMBL" id="FNEM01000004">
    <property type="protein sequence ID" value="SDI94100.1"/>
    <property type="molecule type" value="Genomic_DNA"/>
</dbReference>
<dbReference type="InterPro" id="IPR016188">
    <property type="entry name" value="PurM-like_N"/>
</dbReference>
<gene>
    <name evidence="2" type="primary">thiL</name>
    <name evidence="5" type="ORF">SAMN04488540_10433</name>
</gene>
<keyword evidence="2" id="KW-0460">Magnesium</keyword>
<evidence type="ECO:0000256" key="2">
    <source>
        <dbReference type="HAMAP-Rule" id="MF_02128"/>
    </source>
</evidence>
<evidence type="ECO:0000259" key="3">
    <source>
        <dbReference type="Pfam" id="PF00586"/>
    </source>
</evidence>
<sequence>MAISEFELIERYFRQGCQRGNQRKDVLFGIGDDAAILRAPDNNQLVVTTDTLVEGIHFLKQIEPAVLAYKSVAVNLSDLAAMGADPAWLTLALTLPESNEPWLAEFAAGLNQICEYYGIALVGGDTTRGPLTITLTAMGHVPAGQGIYRHGASPGDWIFVTGHLGDSAAGLKILHGDLAASDDHREFLVTRHLRPTPRILAGRSLRGIASACMDISDGLAGDLRHIVKASQVSAHVEITDVPLSSALVETLGLEQAQRVAIAGGEDYELLFTVPEARKGALMTALGEAGVSHTCIGQIRAGEGIHYYRNGEVESDAPTGFQHF</sequence>
<dbReference type="PANTHER" id="PTHR30270:SF0">
    <property type="entry name" value="THIAMINE-MONOPHOSPHATE KINASE"/>
    <property type="match status" value="1"/>
</dbReference>
<comment type="catalytic activity">
    <reaction evidence="2">
        <text>thiamine phosphate + ATP = thiamine diphosphate + ADP</text>
        <dbReference type="Rhea" id="RHEA:15913"/>
        <dbReference type="ChEBI" id="CHEBI:30616"/>
        <dbReference type="ChEBI" id="CHEBI:37575"/>
        <dbReference type="ChEBI" id="CHEBI:58937"/>
        <dbReference type="ChEBI" id="CHEBI:456216"/>
        <dbReference type="EC" id="2.7.4.16"/>
    </reaction>
</comment>
<evidence type="ECO:0000313" key="5">
    <source>
        <dbReference type="EMBL" id="SDI94100.1"/>
    </source>
</evidence>
<feature type="binding site" evidence="2">
    <location>
        <position position="57"/>
    </location>
    <ligand>
        <name>substrate</name>
    </ligand>
</feature>
<dbReference type="SUPFAM" id="SSF56042">
    <property type="entry name" value="PurM C-terminal domain-like"/>
    <property type="match status" value="1"/>
</dbReference>
<dbReference type="AlphaFoldDB" id="A0A1G8PQF8"/>
<protein>
    <recommendedName>
        <fullName evidence="2">Thiamine-monophosphate kinase</fullName>
        <shortName evidence="2">TMP kinase</shortName>
        <shortName evidence="2">Thiamine-phosphate kinase</shortName>
        <ecNumber evidence="2">2.7.4.16</ecNumber>
    </recommendedName>
</protein>
<feature type="binding site" evidence="2">
    <location>
        <position position="50"/>
    </location>
    <ligand>
        <name>Mg(2+)</name>
        <dbReference type="ChEBI" id="CHEBI:18420"/>
        <label>2</label>
    </ligand>
</feature>
<feature type="binding site" evidence="2">
    <location>
        <position position="149"/>
    </location>
    <ligand>
        <name>ATP</name>
        <dbReference type="ChEBI" id="CHEBI:30616"/>
    </ligand>
</feature>
<dbReference type="InterPro" id="IPR010918">
    <property type="entry name" value="PurM-like_C_dom"/>
</dbReference>
<reference evidence="6" key="1">
    <citation type="submission" date="2016-10" db="EMBL/GenBank/DDBJ databases">
        <authorList>
            <person name="Varghese N."/>
            <person name="Submissions S."/>
        </authorList>
    </citation>
    <scope>NUCLEOTIDE SEQUENCE [LARGE SCALE GENOMIC DNA]</scope>
    <source>
        <strain evidence="6">DSM 23317</strain>
    </source>
</reference>
<dbReference type="Pfam" id="PF02769">
    <property type="entry name" value="AIRS_C"/>
    <property type="match status" value="1"/>
</dbReference>
<dbReference type="PIRSF" id="PIRSF005303">
    <property type="entry name" value="Thiam_monoph_kin"/>
    <property type="match status" value="1"/>
</dbReference>
<feature type="binding site" evidence="2">
    <location>
        <position position="125"/>
    </location>
    <ligand>
        <name>Mg(2+)</name>
        <dbReference type="ChEBI" id="CHEBI:18420"/>
        <label>1</label>
    </ligand>
</feature>
<comment type="pathway">
    <text evidence="2">Cofactor biosynthesis; thiamine diphosphate biosynthesis; thiamine diphosphate from thiamine phosphate: step 1/1.</text>
</comment>
<dbReference type="EC" id="2.7.4.16" evidence="2"/>
<dbReference type="OrthoDB" id="9802811at2"/>
<feature type="binding site" evidence="2">
    <location>
        <position position="214"/>
    </location>
    <ligand>
        <name>Mg(2+)</name>
        <dbReference type="ChEBI" id="CHEBI:18420"/>
        <label>3</label>
    </ligand>
</feature>
<feature type="binding site" evidence="2">
    <location>
        <position position="320"/>
    </location>
    <ligand>
        <name>substrate</name>
    </ligand>
</feature>
<dbReference type="Proteomes" id="UP000199527">
    <property type="component" value="Unassembled WGS sequence"/>
</dbReference>
<dbReference type="GO" id="GO:0005524">
    <property type="term" value="F:ATP binding"/>
    <property type="evidence" value="ECO:0007669"/>
    <property type="project" value="UniProtKB-UniRule"/>
</dbReference>
<dbReference type="Gene3D" id="3.90.650.10">
    <property type="entry name" value="PurM-like C-terminal domain"/>
    <property type="match status" value="1"/>
</dbReference>
<comment type="similarity">
    <text evidence="2">Belongs to the thiamine-monophosphate kinase family.</text>
</comment>
<dbReference type="NCBIfam" id="TIGR01379">
    <property type="entry name" value="thiL"/>
    <property type="match status" value="1"/>
</dbReference>
<dbReference type="UniPathway" id="UPA00060">
    <property type="reaction ID" value="UER00142"/>
</dbReference>
<dbReference type="Gene3D" id="3.30.1330.10">
    <property type="entry name" value="PurM-like, N-terminal domain"/>
    <property type="match status" value="1"/>
</dbReference>
<organism evidence="5 6">
    <name type="scientific">Ferrimonas sediminum</name>
    <dbReference type="NCBI Taxonomy" id="718193"/>
    <lineage>
        <taxon>Bacteria</taxon>
        <taxon>Pseudomonadati</taxon>
        <taxon>Pseudomonadota</taxon>
        <taxon>Gammaproteobacteria</taxon>
        <taxon>Alteromonadales</taxon>
        <taxon>Ferrimonadaceae</taxon>
        <taxon>Ferrimonas</taxon>
    </lineage>
</organism>
<keyword evidence="2 5" id="KW-0418">Kinase</keyword>
<feature type="binding site" evidence="2">
    <location>
        <position position="48"/>
    </location>
    <ligand>
        <name>Mg(2+)</name>
        <dbReference type="ChEBI" id="CHEBI:18420"/>
        <label>4</label>
    </ligand>
</feature>
<feature type="binding site" evidence="2">
    <location>
        <position position="217"/>
    </location>
    <ligand>
        <name>Mg(2+)</name>
        <dbReference type="ChEBI" id="CHEBI:18420"/>
        <label>5</label>
    </ligand>
</feature>